<organism evidence="1">
    <name type="scientific">uncultured Caudovirales phage</name>
    <dbReference type="NCBI Taxonomy" id="2100421"/>
    <lineage>
        <taxon>Viruses</taxon>
        <taxon>Duplodnaviria</taxon>
        <taxon>Heunggongvirae</taxon>
        <taxon>Uroviricota</taxon>
        <taxon>Caudoviricetes</taxon>
        <taxon>Peduoviridae</taxon>
        <taxon>Maltschvirus</taxon>
        <taxon>Maltschvirus maltsch</taxon>
    </lineage>
</organism>
<accession>A0A6J5SN47</accession>
<proteinExistence type="predicted"/>
<protein>
    <submittedName>
        <fullName evidence="1">Uncharacterized protein</fullName>
    </submittedName>
</protein>
<reference evidence="1" key="1">
    <citation type="submission" date="2020-05" db="EMBL/GenBank/DDBJ databases">
        <authorList>
            <person name="Chiriac C."/>
            <person name="Salcher M."/>
            <person name="Ghai R."/>
            <person name="Kavagutti S V."/>
        </authorList>
    </citation>
    <scope>NUCLEOTIDE SEQUENCE</scope>
</reference>
<dbReference type="EMBL" id="LR797423">
    <property type="protein sequence ID" value="CAB4215532.1"/>
    <property type="molecule type" value="Genomic_DNA"/>
</dbReference>
<evidence type="ECO:0000313" key="1">
    <source>
        <dbReference type="EMBL" id="CAB4215532.1"/>
    </source>
</evidence>
<sequence>MACNLSAGRQEVCKESIGGLQGVYFVNYTTGSFTKNASGEVTALPSGSTVYYYQLKGNSNYTETVNSSRDNGTTFFSQALVLNLKKLTNEMTTQLKLMAYGRPQIIVWTNNGDSLLVGEKLGADVTAGTIQTGGALGDLYGYSVTFTGMEQLPASFLSGSTTTNAFAGLSTQPTIVYGS</sequence>
<name>A0A6J5SN47_9CAUD</name>
<gene>
    <name evidence="1" type="ORF">UFOVP1475_26</name>
</gene>